<dbReference type="SUPFAM" id="SSF74653">
    <property type="entry name" value="TolA/TonB C-terminal domain"/>
    <property type="match status" value="1"/>
</dbReference>
<dbReference type="InterPro" id="IPR006260">
    <property type="entry name" value="TonB/TolA_C"/>
</dbReference>
<evidence type="ECO:0000256" key="5">
    <source>
        <dbReference type="ARBA" id="ARBA00022519"/>
    </source>
</evidence>
<evidence type="ECO:0000256" key="6">
    <source>
        <dbReference type="ARBA" id="ARBA00022692"/>
    </source>
</evidence>
<proteinExistence type="inferred from homology"/>
<keyword evidence="8 11" id="KW-1133">Transmembrane helix</keyword>
<evidence type="ECO:0000256" key="4">
    <source>
        <dbReference type="ARBA" id="ARBA00022475"/>
    </source>
</evidence>
<keyword evidence="6 11" id="KW-0812">Transmembrane</keyword>
<dbReference type="PANTHER" id="PTHR33446">
    <property type="entry name" value="PROTEIN TONB-RELATED"/>
    <property type="match status" value="1"/>
</dbReference>
<keyword evidence="3" id="KW-0813">Transport</keyword>
<dbReference type="InterPro" id="IPR051045">
    <property type="entry name" value="TonB-dependent_transducer"/>
</dbReference>
<keyword evidence="7" id="KW-0653">Protein transport</keyword>
<evidence type="ECO:0000259" key="12">
    <source>
        <dbReference type="PROSITE" id="PS52015"/>
    </source>
</evidence>
<evidence type="ECO:0000256" key="9">
    <source>
        <dbReference type="ARBA" id="ARBA00023136"/>
    </source>
</evidence>
<comment type="subcellular location">
    <subcellularLocation>
        <location evidence="1">Cell inner membrane</location>
        <topology evidence="1">Single-pass membrane protein</topology>
        <orientation evidence="1">Periplasmic side</orientation>
    </subcellularLocation>
</comment>
<dbReference type="GO" id="GO:0031992">
    <property type="term" value="F:energy transducer activity"/>
    <property type="evidence" value="ECO:0007669"/>
    <property type="project" value="TreeGrafter"/>
</dbReference>
<feature type="transmembrane region" description="Helical" evidence="11">
    <location>
        <begin position="12"/>
        <end position="33"/>
    </location>
</feature>
<evidence type="ECO:0000256" key="7">
    <source>
        <dbReference type="ARBA" id="ARBA00022927"/>
    </source>
</evidence>
<dbReference type="NCBIfam" id="TIGR01352">
    <property type="entry name" value="tonB_Cterm"/>
    <property type="match status" value="1"/>
</dbReference>
<name>A0A1N7SIC2_9BURK</name>
<dbReference type="EMBL" id="CYGX02000071">
    <property type="protein sequence ID" value="SIT47152.1"/>
    <property type="molecule type" value="Genomic_DNA"/>
</dbReference>
<evidence type="ECO:0000313" key="14">
    <source>
        <dbReference type="Proteomes" id="UP000187012"/>
    </source>
</evidence>
<dbReference type="InterPro" id="IPR037682">
    <property type="entry name" value="TonB_C"/>
</dbReference>
<evidence type="ECO:0000256" key="8">
    <source>
        <dbReference type="ARBA" id="ARBA00022989"/>
    </source>
</evidence>
<organism evidence="13 14">
    <name type="scientific">Paraburkholderia ribeironis</name>
    <dbReference type="NCBI Taxonomy" id="1247936"/>
    <lineage>
        <taxon>Bacteria</taxon>
        <taxon>Pseudomonadati</taxon>
        <taxon>Pseudomonadota</taxon>
        <taxon>Betaproteobacteria</taxon>
        <taxon>Burkholderiales</taxon>
        <taxon>Burkholderiaceae</taxon>
        <taxon>Paraburkholderia</taxon>
    </lineage>
</organism>
<dbReference type="GO" id="GO:0098797">
    <property type="term" value="C:plasma membrane protein complex"/>
    <property type="evidence" value="ECO:0007669"/>
    <property type="project" value="TreeGrafter"/>
</dbReference>
<feature type="domain" description="TonB C-terminal" evidence="12">
    <location>
        <begin position="145"/>
        <end position="236"/>
    </location>
</feature>
<dbReference type="Proteomes" id="UP000187012">
    <property type="component" value="Unassembled WGS sequence"/>
</dbReference>
<dbReference type="GO" id="GO:0055085">
    <property type="term" value="P:transmembrane transport"/>
    <property type="evidence" value="ECO:0007669"/>
    <property type="project" value="InterPro"/>
</dbReference>
<reference evidence="13 14" key="1">
    <citation type="submission" date="2016-12" db="EMBL/GenBank/DDBJ databases">
        <authorList>
            <person name="Song W.-J."/>
            <person name="Kurnit D.M."/>
        </authorList>
    </citation>
    <scope>NUCLEOTIDE SEQUENCE [LARGE SCALE GENOMIC DNA]</scope>
    <source>
        <strain evidence="13 14">STM7296</strain>
    </source>
</reference>
<feature type="compositionally biased region" description="Pro residues" evidence="10">
    <location>
        <begin position="67"/>
        <end position="100"/>
    </location>
</feature>
<feature type="region of interest" description="Disordered" evidence="10">
    <location>
        <begin position="62"/>
        <end position="131"/>
    </location>
</feature>
<evidence type="ECO:0000256" key="10">
    <source>
        <dbReference type="SAM" id="MobiDB-lite"/>
    </source>
</evidence>
<evidence type="ECO:0000313" key="13">
    <source>
        <dbReference type="EMBL" id="SIT47152.1"/>
    </source>
</evidence>
<dbReference type="STRING" id="1247936.BN2475_710086"/>
<accession>A0A1N7SIC2</accession>
<dbReference type="PROSITE" id="PS52015">
    <property type="entry name" value="TONB_CTD"/>
    <property type="match status" value="1"/>
</dbReference>
<keyword evidence="9 11" id="KW-0472">Membrane</keyword>
<sequence length="236" mass="24466">MPISAARTNSRALTATAVVAAIHVALLAAIVTLRHEPAQPALESHVMTARLLPPAPLSAPVAMQSIAPPPPKPAPPVRSKPKVQPQPTPTPTPRPTPTPLPQAAAPSPTPVAAPDPAPPAPAAPATPPAAAAPAIGRQTMEISAPKNVSYLDCNIARPDYPALSKRRGETGTAYVKFVVGLTGKLEDIELKKSSGFSRLDDAALAAVHASACKPYLENGQPIRAAYTQPYDFNLND</sequence>
<protein>
    <submittedName>
        <fullName evidence="13">TonB family protein</fullName>
    </submittedName>
</protein>
<evidence type="ECO:0000256" key="1">
    <source>
        <dbReference type="ARBA" id="ARBA00004383"/>
    </source>
</evidence>
<keyword evidence="5" id="KW-0997">Cell inner membrane</keyword>
<dbReference type="AlphaFoldDB" id="A0A1N7SIC2"/>
<feature type="compositionally biased region" description="Pro residues" evidence="10">
    <location>
        <begin position="107"/>
        <end position="127"/>
    </location>
</feature>
<gene>
    <name evidence="13" type="ORF">BN2475_710086</name>
</gene>
<comment type="similarity">
    <text evidence="2">Belongs to the TonB family.</text>
</comment>
<dbReference type="PANTHER" id="PTHR33446:SF2">
    <property type="entry name" value="PROTEIN TONB"/>
    <property type="match status" value="1"/>
</dbReference>
<dbReference type="GO" id="GO:0015031">
    <property type="term" value="P:protein transport"/>
    <property type="evidence" value="ECO:0007669"/>
    <property type="project" value="UniProtKB-KW"/>
</dbReference>
<keyword evidence="14" id="KW-1185">Reference proteome</keyword>
<evidence type="ECO:0000256" key="3">
    <source>
        <dbReference type="ARBA" id="ARBA00022448"/>
    </source>
</evidence>
<dbReference type="Gene3D" id="3.30.1150.10">
    <property type="match status" value="1"/>
</dbReference>
<dbReference type="Pfam" id="PF03544">
    <property type="entry name" value="TonB_C"/>
    <property type="match status" value="1"/>
</dbReference>
<evidence type="ECO:0000256" key="11">
    <source>
        <dbReference type="SAM" id="Phobius"/>
    </source>
</evidence>
<evidence type="ECO:0000256" key="2">
    <source>
        <dbReference type="ARBA" id="ARBA00006555"/>
    </source>
</evidence>
<keyword evidence="4" id="KW-1003">Cell membrane</keyword>